<feature type="transmembrane region" description="Helical" evidence="8">
    <location>
        <begin position="164"/>
        <end position="186"/>
    </location>
</feature>
<name>A0AAU7BPL9_9FLAO</name>
<dbReference type="AlphaFoldDB" id="A0AAU7BPL9"/>
<feature type="transmembrane region" description="Helical" evidence="8">
    <location>
        <begin position="71"/>
        <end position="90"/>
    </location>
</feature>
<protein>
    <recommendedName>
        <fullName evidence="8">Probable membrane transporter protein</fullName>
    </recommendedName>
</protein>
<dbReference type="RefSeq" id="WP_347921785.1">
    <property type="nucleotide sequence ID" value="NZ_CP157199.1"/>
</dbReference>
<keyword evidence="7 8" id="KW-0472">Membrane</keyword>
<feature type="transmembrane region" description="Helical" evidence="8">
    <location>
        <begin position="34"/>
        <end position="59"/>
    </location>
</feature>
<evidence type="ECO:0000313" key="9">
    <source>
        <dbReference type="EMBL" id="XBG59864.1"/>
    </source>
</evidence>
<evidence type="ECO:0000256" key="2">
    <source>
        <dbReference type="ARBA" id="ARBA00009142"/>
    </source>
</evidence>
<sequence>MELQVLFIICLGVFLGFFIQTIIGFAGALVALPILLLVIGLPDAIAYISIFYLCSSIYLISKEWENIDRKIIIRLAIASIFGIALGIWVLSHGKPLYLKKGLGIFILIYVVYTMYSNMKICNQSKFEFIFGFFGGFFSGLFSVGGPLYVIIVKNTAIDIKTFRATMLGIIGFVTLVRVPILCLEGILNFNHLYYSLYIFPFFILAVYLGKRMYLKLNESILRKGVILLLLLSGFVLTFKS</sequence>
<dbReference type="PANTHER" id="PTHR30269:SF37">
    <property type="entry name" value="MEMBRANE TRANSPORTER PROTEIN"/>
    <property type="match status" value="1"/>
</dbReference>
<keyword evidence="6 8" id="KW-1133">Transmembrane helix</keyword>
<comment type="subcellular location">
    <subcellularLocation>
        <location evidence="1 8">Cell membrane</location>
        <topology evidence="1 8">Multi-pass membrane protein</topology>
    </subcellularLocation>
</comment>
<evidence type="ECO:0000256" key="7">
    <source>
        <dbReference type="ARBA" id="ARBA00023136"/>
    </source>
</evidence>
<accession>A0AAU7BPL9</accession>
<comment type="similarity">
    <text evidence="2 8">Belongs to the 4-toluene sulfonate uptake permease (TSUP) (TC 2.A.102) family.</text>
</comment>
<proteinExistence type="inferred from homology"/>
<dbReference type="PANTHER" id="PTHR30269">
    <property type="entry name" value="TRANSMEMBRANE PROTEIN YFCA"/>
    <property type="match status" value="1"/>
</dbReference>
<evidence type="ECO:0000256" key="3">
    <source>
        <dbReference type="ARBA" id="ARBA00022448"/>
    </source>
</evidence>
<evidence type="ECO:0000256" key="1">
    <source>
        <dbReference type="ARBA" id="ARBA00004651"/>
    </source>
</evidence>
<evidence type="ECO:0000256" key="6">
    <source>
        <dbReference type="ARBA" id="ARBA00022989"/>
    </source>
</evidence>
<keyword evidence="5 8" id="KW-0812">Transmembrane</keyword>
<feature type="transmembrane region" description="Helical" evidence="8">
    <location>
        <begin position="97"/>
        <end position="116"/>
    </location>
</feature>
<evidence type="ECO:0000256" key="5">
    <source>
        <dbReference type="ARBA" id="ARBA00022692"/>
    </source>
</evidence>
<feature type="transmembrane region" description="Helical" evidence="8">
    <location>
        <begin position="6"/>
        <end position="27"/>
    </location>
</feature>
<evidence type="ECO:0000256" key="4">
    <source>
        <dbReference type="ARBA" id="ARBA00022475"/>
    </source>
</evidence>
<keyword evidence="4 8" id="KW-1003">Cell membrane</keyword>
<dbReference type="Pfam" id="PF01925">
    <property type="entry name" value="TauE"/>
    <property type="match status" value="1"/>
</dbReference>
<keyword evidence="3" id="KW-0813">Transport</keyword>
<dbReference type="InterPro" id="IPR002781">
    <property type="entry name" value="TM_pro_TauE-like"/>
</dbReference>
<gene>
    <name evidence="9" type="ORF">ABGB03_08310</name>
</gene>
<feature type="transmembrane region" description="Helical" evidence="8">
    <location>
        <begin position="128"/>
        <end position="152"/>
    </location>
</feature>
<dbReference type="EMBL" id="CP157199">
    <property type="protein sequence ID" value="XBG59864.1"/>
    <property type="molecule type" value="Genomic_DNA"/>
</dbReference>
<dbReference type="InterPro" id="IPR052017">
    <property type="entry name" value="TSUP"/>
</dbReference>
<organism evidence="9">
    <name type="scientific">Pontimicrobium sp. SW4</name>
    <dbReference type="NCBI Taxonomy" id="3153519"/>
    <lineage>
        <taxon>Bacteria</taxon>
        <taxon>Pseudomonadati</taxon>
        <taxon>Bacteroidota</taxon>
        <taxon>Flavobacteriia</taxon>
        <taxon>Flavobacteriales</taxon>
        <taxon>Flavobacteriaceae</taxon>
        <taxon>Pontimicrobium</taxon>
    </lineage>
</organism>
<feature type="transmembrane region" description="Helical" evidence="8">
    <location>
        <begin position="220"/>
        <end position="238"/>
    </location>
</feature>
<evidence type="ECO:0000256" key="8">
    <source>
        <dbReference type="RuleBase" id="RU363041"/>
    </source>
</evidence>
<dbReference type="GO" id="GO:0005886">
    <property type="term" value="C:plasma membrane"/>
    <property type="evidence" value="ECO:0007669"/>
    <property type="project" value="UniProtKB-SubCell"/>
</dbReference>
<feature type="transmembrane region" description="Helical" evidence="8">
    <location>
        <begin position="192"/>
        <end position="208"/>
    </location>
</feature>
<reference evidence="9" key="1">
    <citation type="submission" date="2024-05" db="EMBL/GenBank/DDBJ databases">
        <title>Pontimicrobium maritimus sp. nov., isolated form sea water.</title>
        <authorList>
            <person name="Muhammad N."/>
            <person name="Vuong T.Q."/>
            <person name="Han H.L."/>
            <person name="Kim S.-G."/>
        </authorList>
    </citation>
    <scope>NUCLEOTIDE SEQUENCE</scope>
    <source>
        <strain evidence="9">SW4</strain>
    </source>
</reference>